<feature type="domain" description="VOC" evidence="1">
    <location>
        <begin position="141"/>
        <end position="259"/>
    </location>
</feature>
<evidence type="ECO:0000259" key="1">
    <source>
        <dbReference type="PROSITE" id="PS51819"/>
    </source>
</evidence>
<gene>
    <name evidence="2" type="ORF">Val02_06050</name>
</gene>
<dbReference type="PROSITE" id="PS51819">
    <property type="entry name" value="VOC"/>
    <property type="match status" value="2"/>
</dbReference>
<comment type="caution">
    <text evidence="2">The sequence shown here is derived from an EMBL/GenBank/DDBJ whole genome shotgun (WGS) entry which is preliminary data.</text>
</comment>
<dbReference type="InterPro" id="IPR037523">
    <property type="entry name" value="VOC_core"/>
</dbReference>
<evidence type="ECO:0000313" key="3">
    <source>
        <dbReference type="Proteomes" id="UP000619260"/>
    </source>
</evidence>
<dbReference type="PANTHER" id="PTHR21366">
    <property type="entry name" value="GLYOXALASE FAMILY PROTEIN"/>
    <property type="match status" value="1"/>
</dbReference>
<keyword evidence="3" id="KW-1185">Reference proteome</keyword>
<dbReference type="Proteomes" id="UP000619260">
    <property type="component" value="Unassembled WGS sequence"/>
</dbReference>
<evidence type="ECO:0000313" key="2">
    <source>
        <dbReference type="EMBL" id="GIJ43719.1"/>
    </source>
</evidence>
<accession>A0A8J4DMT9</accession>
<dbReference type="InterPro" id="IPR029068">
    <property type="entry name" value="Glyas_Bleomycin-R_OHBP_Dase"/>
</dbReference>
<dbReference type="SUPFAM" id="SSF54593">
    <property type="entry name" value="Glyoxalase/Bleomycin resistance protein/Dihydroxybiphenyl dioxygenase"/>
    <property type="match status" value="1"/>
</dbReference>
<dbReference type="RefSeq" id="WP_203897275.1">
    <property type="nucleotide sequence ID" value="NZ_BOPF01000002.1"/>
</dbReference>
<dbReference type="InterPro" id="IPR004360">
    <property type="entry name" value="Glyas_Fos-R_dOase_dom"/>
</dbReference>
<proteinExistence type="predicted"/>
<dbReference type="EMBL" id="BOPF01000002">
    <property type="protein sequence ID" value="GIJ43719.1"/>
    <property type="molecule type" value="Genomic_DNA"/>
</dbReference>
<dbReference type="CDD" id="cd08362">
    <property type="entry name" value="BphC5-RrK37_N_like"/>
    <property type="match status" value="1"/>
</dbReference>
<dbReference type="Gene3D" id="3.10.180.10">
    <property type="entry name" value="2,3-Dihydroxybiphenyl 1,2-Dioxygenase, domain 1"/>
    <property type="match status" value="2"/>
</dbReference>
<protein>
    <submittedName>
        <fullName evidence="2">Oxidoreductase</fullName>
    </submittedName>
</protein>
<dbReference type="Pfam" id="PF00903">
    <property type="entry name" value="Glyoxalase"/>
    <property type="match status" value="2"/>
</dbReference>
<feature type="domain" description="VOC" evidence="1">
    <location>
        <begin position="8"/>
        <end position="123"/>
    </location>
</feature>
<reference evidence="2" key="1">
    <citation type="submission" date="2021-01" db="EMBL/GenBank/DDBJ databases">
        <title>Whole genome shotgun sequence of Virgisporangium aliadipatigenens NBRC 105644.</title>
        <authorList>
            <person name="Komaki H."/>
            <person name="Tamura T."/>
        </authorList>
    </citation>
    <scope>NUCLEOTIDE SEQUENCE</scope>
    <source>
        <strain evidence="2">NBRC 105644</strain>
    </source>
</reference>
<dbReference type="InterPro" id="IPR050383">
    <property type="entry name" value="GlyoxalaseI/FosfomycinResist"/>
</dbReference>
<dbReference type="AlphaFoldDB" id="A0A8J4DMT9"/>
<dbReference type="PANTHER" id="PTHR21366:SF31">
    <property type="entry name" value="METALLOTHIOL TRANSFERASE FOSB"/>
    <property type="match status" value="1"/>
</dbReference>
<organism evidence="2 3">
    <name type="scientific">Virgisporangium aliadipatigenens</name>
    <dbReference type="NCBI Taxonomy" id="741659"/>
    <lineage>
        <taxon>Bacteria</taxon>
        <taxon>Bacillati</taxon>
        <taxon>Actinomycetota</taxon>
        <taxon>Actinomycetes</taxon>
        <taxon>Micromonosporales</taxon>
        <taxon>Micromonosporaceae</taxon>
        <taxon>Virgisporangium</taxon>
    </lineage>
</organism>
<name>A0A8J4DMT9_9ACTN</name>
<sequence length="312" mass="34692">MDERLITHLRHVDLAVPDFDKQLDFYTSTWGLSPETTDDGIAFLAAEGSPEQYSVRLRRAPEKRLDLIAFGAASPADVDALAARLGTAGVRLVTEPGSLRTPGGGYGFRFFDNDGRTVEVSSDVAVRAHRRVEEGESIPVKLSHVVINAPNPEATVAFYEKHLHFALSDTLASPHMGSVMWFLRTNRYHHSLAVARGPHVSLHHASFEMRGIDEYMRGTGRLLRAGVEKVWGPGRHMAGNNTFSYFLDPHGNTVEYTTELEELDEDTWHPHLYDLSEPEVADQWGTANPMSEFVAKQSFNDPDRGVFVAPPV</sequence>